<evidence type="ECO:0000256" key="3">
    <source>
        <dbReference type="ARBA" id="ARBA00012438"/>
    </source>
</evidence>
<evidence type="ECO:0000256" key="11">
    <source>
        <dbReference type="SAM" id="MobiDB-lite"/>
    </source>
</evidence>
<reference evidence="16" key="1">
    <citation type="journal article" date="2019" name="Int. J. Syst. Evol. Microbiol.">
        <title>The Global Catalogue of Microorganisms (GCM) 10K type strain sequencing project: providing services to taxonomists for standard genome sequencing and annotation.</title>
        <authorList>
            <consortium name="The Broad Institute Genomics Platform"/>
            <consortium name="The Broad Institute Genome Sequencing Center for Infectious Disease"/>
            <person name="Wu L."/>
            <person name="Ma J."/>
        </authorList>
    </citation>
    <scope>NUCLEOTIDE SEQUENCE [LARGE SCALE GENOMIC DNA]</scope>
    <source>
        <strain evidence="16">CCUG 50347</strain>
    </source>
</reference>
<evidence type="ECO:0000256" key="9">
    <source>
        <dbReference type="ARBA" id="ARBA00023012"/>
    </source>
</evidence>
<dbReference type="PROSITE" id="PS50109">
    <property type="entry name" value="HIS_KIN"/>
    <property type="match status" value="1"/>
</dbReference>
<keyword evidence="6 12" id="KW-0812">Transmembrane</keyword>
<dbReference type="Gene3D" id="6.10.340.10">
    <property type="match status" value="1"/>
</dbReference>
<dbReference type="InterPro" id="IPR036890">
    <property type="entry name" value="HATPase_C_sf"/>
</dbReference>
<evidence type="ECO:0000313" key="15">
    <source>
        <dbReference type="EMBL" id="MFC4836002.1"/>
    </source>
</evidence>
<feature type="domain" description="Histidine kinase" evidence="13">
    <location>
        <begin position="268"/>
        <end position="499"/>
    </location>
</feature>
<keyword evidence="7 15" id="KW-0418">Kinase</keyword>
<keyword evidence="10 12" id="KW-0472">Membrane</keyword>
<dbReference type="Pfam" id="PF00512">
    <property type="entry name" value="HisKA"/>
    <property type="match status" value="1"/>
</dbReference>
<dbReference type="PROSITE" id="PS50885">
    <property type="entry name" value="HAMP"/>
    <property type="match status" value="1"/>
</dbReference>
<feature type="domain" description="HAMP" evidence="14">
    <location>
        <begin position="191"/>
        <end position="253"/>
    </location>
</feature>
<dbReference type="Gene3D" id="3.30.565.10">
    <property type="entry name" value="Histidine kinase-like ATPase, C-terminal domain"/>
    <property type="match status" value="1"/>
</dbReference>
<evidence type="ECO:0000256" key="2">
    <source>
        <dbReference type="ARBA" id="ARBA00004236"/>
    </source>
</evidence>
<dbReference type="InterPro" id="IPR050428">
    <property type="entry name" value="TCS_sensor_his_kinase"/>
</dbReference>
<evidence type="ECO:0000259" key="14">
    <source>
        <dbReference type="PROSITE" id="PS50885"/>
    </source>
</evidence>
<dbReference type="CDD" id="cd00082">
    <property type="entry name" value="HisKA"/>
    <property type="match status" value="1"/>
</dbReference>
<proteinExistence type="predicted"/>
<protein>
    <recommendedName>
        <fullName evidence="3">histidine kinase</fullName>
        <ecNumber evidence="3">2.7.13.3</ecNumber>
    </recommendedName>
</protein>
<dbReference type="SMART" id="SM00387">
    <property type="entry name" value="HATPase_c"/>
    <property type="match status" value="1"/>
</dbReference>
<keyword evidence="5" id="KW-0808">Transferase</keyword>
<evidence type="ECO:0000259" key="13">
    <source>
        <dbReference type="PROSITE" id="PS50109"/>
    </source>
</evidence>
<dbReference type="CDD" id="cd00075">
    <property type="entry name" value="HATPase"/>
    <property type="match status" value="1"/>
</dbReference>
<dbReference type="InterPro" id="IPR005467">
    <property type="entry name" value="His_kinase_dom"/>
</dbReference>
<dbReference type="InterPro" id="IPR003660">
    <property type="entry name" value="HAMP_dom"/>
</dbReference>
<dbReference type="SUPFAM" id="SSF47384">
    <property type="entry name" value="Homodimeric domain of signal transducing histidine kinase"/>
    <property type="match status" value="1"/>
</dbReference>
<evidence type="ECO:0000256" key="6">
    <source>
        <dbReference type="ARBA" id="ARBA00022692"/>
    </source>
</evidence>
<keyword evidence="16" id="KW-1185">Reference proteome</keyword>
<feature type="region of interest" description="Disordered" evidence="11">
    <location>
        <begin position="495"/>
        <end position="517"/>
    </location>
</feature>
<dbReference type="Gene3D" id="1.10.287.130">
    <property type="match status" value="1"/>
</dbReference>
<dbReference type="CDD" id="cd06225">
    <property type="entry name" value="HAMP"/>
    <property type="match status" value="1"/>
</dbReference>
<dbReference type="RefSeq" id="WP_274190015.1">
    <property type="nucleotide sequence ID" value="NZ_BAABHN010000052.1"/>
</dbReference>
<evidence type="ECO:0000256" key="8">
    <source>
        <dbReference type="ARBA" id="ARBA00022989"/>
    </source>
</evidence>
<dbReference type="SMART" id="SM00304">
    <property type="entry name" value="HAMP"/>
    <property type="match status" value="1"/>
</dbReference>
<dbReference type="EMBL" id="JBHSIM010000052">
    <property type="protein sequence ID" value="MFC4836002.1"/>
    <property type="molecule type" value="Genomic_DNA"/>
</dbReference>
<dbReference type="Pfam" id="PF00672">
    <property type="entry name" value="HAMP"/>
    <property type="match status" value="1"/>
</dbReference>
<dbReference type="InterPro" id="IPR003594">
    <property type="entry name" value="HATPase_dom"/>
</dbReference>
<evidence type="ECO:0000256" key="4">
    <source>
        <dbReference type="ARBA" id="ARBA00022553"/>
    </source>
</evidence>
<evidence type="ECO:0000256" key="7">
    <source>
        <dbReference type="ARBA" id="ARBA00022777"/>
    </source>
</evidence>
<evidence type="ECO:0000256" key="12">
    <source>
        <dbReference type="SAM" id="Phobius"/>
    </source>
</evidence>
<keyword evidence="9" id="KW-0902">Two-component regulatory system</keyword>
<dbReference type="PANTHER" id="PTHR45436">
    <property type="entry name" value="SENSOR HISTIDINE KINASE YKOH"/>
    <property type="match status" value="1"/>
</dbReference>
<evidence type="ECO:0000256" key="10">
    <source>
        <dbReference type="ARBA" id="ARBA00023136"/>
    </source>
</evidence>
<feature type="compositionally biased region" description="Pro residues" evidence="11">
    <location>
        <begin position="56"/>
        <end position="70"/>
    </location>
</feature>
<sequence>MLRRVPSLQSRLVVTTVLLLTVVFLVVGIGAALSLRGYLYRQLDAQVTEIARFRSDPPPGDPDPRPPPPDAGGGFIGGPDRPANTLEVTVDDGRIVRAAVLGRRGASRPVDPAQAAPAIAMTPGQPPRTVDLEGLGTFRLGAAAGEDGTVTVVGLSTEALENTVGELVLREAVIFGIGVVVAGVAAAVATRWTLRPLHRVSATARRVSELPLSSGEVELADRVPDVDADPRSEVGQVGAALNRMLGHVGAALAARQESETRLRRFVADASHELRTPLAAIRGYNELAARHADELPGEVAGLLERMGSQTVRMTALVEDLLLLARLDAGRPLARERVDLARVVVDAVTDAHAAAGEHRWALDLVGGEDGGGDEDEDAVLPEVVGDPERLHQVVANLLANARTHTPPGTHVTVGLHPATGDDGRAVVRLSVADDGPGIPADLLPRVAERFARGDSGRARTTGSTGLGLSIVSAVVGEHGGTLRITSRPGETRFVVDLPAAGGTPDGAPVDPGVRLSSRP</sequence>
<name>A0ABV9RRL8_9PSEU</name>
<comment type="caution">
    <text evidence="15">The sequence shown here is derived from an EMBL/GenBank/DDBJ whole genome shotgun (WGS) entry which is preliminary data.</text>
</comment>
<dbReference type="EC" id="2.7.13.3" evidence="3"/>
<comment type="catalytic activity">
    <reaction evidence="1">
        <text>ATP + protein L-histidine = ADP + protein N-phospho-L-histidine.</text>
        <dbReference type="EC" id="2.7.13.3"/>
    </reaction>
</comment>
<keyword evidence="4" id="KW-0597">Phosphoprotein</keyword>
<feature type="transmembrane region" description="Helical" evidence="12">
    <location>
        <begin position="12"/>
        <end position="33"/>
    </location>
</feature>
<dbReference type="SUPFAM" id="SSF55874">
    <property type="entry name" value="ATPase domain of HSP90 chaperone/DNA topoisomerase II/histidine kinase"/>
    <property type="match status" value="1"/>
</dbReference>
<dbReference type="Proteomes" id="UP001595909">
    <property type="component" value="Unassembled WGS sequence"/>
</dbReference>
<dbReference type="PANTHER" id="PTHR45436:SF5">
    <property type="entry name" value="SENSOR HISTIDINE KINASE TRCS"/>
    <property type="match status" value="1"/>
</dbReference>
<dbReference type="InterPro" id="IPR004358">
    <property type="entry name" value="Sig_transdc_His_kin-like_C"/>
</dbReference>
<comment type="subcellular location">
    <subcellularLocation>
        <location evidence="2">Cell membrane</location>
    </subcellularLocation>
</comment>
<evidence type="ECO:0000256" key="5">
    <source>
        <dbReference type="ARBA" id="ARBA00022679"/>
    </source>
</evidence>
<organism evidence="15 16">
    <name type="scientific">Actinomycetospora chibensis</name>
    <dbReference type="NCBI Taxonomy" id="663606"/>
    <lineage>
        <taxon>Bacteria</taxon>
        <taxon>Bacillati</taxon>
        <taxon>Actinomycetota</taxon>
        <taxon>Actinomycetes</taxon>
        <taxon>Pseudonocardiales</taxon>
        <taxon>Pseudonocardiaceae</taxon>
        <taxon>Actinomycetospora</taxon>
    </lineage>
</organism>
<feature type="region of interest" description="Disordered" evidence="11">
    <location>
        <begin position="52"/>
        <end position="83"/>
    </location>
</feature>
<dbReference type="PRINTS" id="PR00344">
    <property type="entry name" value="BCTRLSENSOR"/>
</dbReference>
<gene>
    <name evidence="15" type="ORF">ACFPEL_26590</name>
</gene>
<keyword evidence="8 12" id="KW-1133">Transmembrane helix</keyword>
<dbReference type="SMART" id="SM00388">
    <property type="entry name" value="HisKA"/>
    <property type="match status" value="1"/>
</dbReference>
<dbReference type="Pfam" id="PF02518">
    <property type="entry name" value="HATPase_c"/>
    <property type="match status" value="1"/>
</dbReference>
<evidence type="ECO:0000313" key="16">
    <source>
        <dbReference type="Proteomes" id="UP001595909"/>
    </source>
</evidence>
<dbReference type="InterPro" id="IPR036097">
    <property type="entry name" value="HisK_dim/P_sf"/>
</dbReference>
<dbReference type="InterPro" id="IPR003661">
    <property type="entry name" value="HisK_dim/P_dom"/>
</dbReference>
<dbReference type="GO" id="GO:0016301">
    <property type="term" value="F:kinase activity"/>
    <property type="evidence" value="ECO:0007669"/>
    <property type="project" value="UniProtKB-KW"/>
</dbReference>
<evidence type="ECO:0000256" key="1">
    <source>
        <dbReference type="ARBA" id="ARBA00000085"/>
    </source>
</evidence>
<accession>A0ABV9RRL8</accession>